<dbReference type="PANTHER" id="PTHR32114">
    <property type="entry name" value="ABC TRANSPORTER ABCH.3"/>
    <property type="match status" value="1"/>
</dbReference>
<evidence type="ECO:0000259" key="3">
    <source>
        <dbReference type="Pfam" id="PF13476"/>
    </source>
</evidence>
<dbReference type="InterPro" id="IPR027417">
    <property type="entry name" value="P-loop_NTPase"/>
</dbReference>
<dbReference type="GO" id="GO:0016887">
    <property type="term" value="F:ATP hydrolysis activity"/>
    <property type="evidence" value="ECO:0007669"/>
    <property type="project" value="InterPro"/>
</dbReference>
<keyword evidence="1" id="KW-0175">Coiled coil</keyword>
<dbReference type="OrthoDB" id="9795626at2"/>
<dbReference type="SUPFAM" id="SSF52540">
    <property type="entry name" value="P-loop containing nucleoside triphosphate hydrolases"/>
    <property type="match status" value="2"/>
</dbReference>
<evidence type="ECO:0000256" key="2">
    <source>
        <dbReference type="SAM" id="MobiDB-lite"/>
    </source>
</evidence>
<dbReference type="InterPro" id="IPR038729">
    <property type="entry name" value="Rad50/SbcC_AAA"/>
</dbReference>
<dbReference type="Gene3D" id="1.10.287.1490">
    <property type="match status" value="1"/>
</dbReference>
<dbReference type="Pfam" id="PF13476">
    <property type="entry name" value="AAA_23"/>
    <property type="match status" value="1"/>
</dbReference>
<keyword evidence="5" id="KW-1185">Reference proteome</keyword>
<dbReference type="EMBL" id="CP011412">
    <property type="protein sequence ID" value="AKH19179.1"/>
    <property type="molecule type" value="Genomic_DNA"/>
</dbReference>
<dbReference type="GO" id="GO:0006302">
    <property type="term" value="P:double-strand break repair"/>
    <property type="evidence" value="ECO:0007669"/>
    <property type="project" value="InterPro"/>
</dbReference>
<dbReference type="Gene3D" id="3.40.50.300">
    <property type="entry name" value="P-loop containing nucleotide triphosphate hydrolases"/>
    <property type="match status" value="2"/>
</dbReference>
<dbReference type="PATRIC" id="fig|1543721.4.peg.244"/>
<feature type="coiled-coil region" evidence="1">
    <location>
        <begin position="808"/>
        <end position="838"/>
    </location>
</feature>
<sequence>MRPLSLTLSAFGPFQDVQTIPFDQLGDSPLFLINGPTGSGKTTILDAICFALYGRTTGNEREGSQMRCDHAAPDTLTEVIFSFELAGRRYRIRRVPEQQRPKARGEGTTTQSTEAQLWVIGPNGEERLLVPNKVTEANREIEQLTGLNVDQFRQVMVLPQGKFRELLLAESKQREEIFSQLFQTRIYRQLEERLKSQSAEIRHRVEQVRESRQTILHSVDLEQPEQIEQARQELQPELERAARKRKEAEQQHSEALAALERGRHLQEDFNRLADLQQQATTLHQRQGEIDAWRQQLDLAQQAERLKPLFDQYSAADRLRQDSVRRQQQALDALAQAKQGLLAAEAALEKQQASAATLDKLKAQLTRLQSYRQRATRLDEATDKQQRAELDAGKTSDALSHKQTKLDQSIRQQEQLDKKRQAQQAQLDQLQDAPLQQQQVKEQLRDRRVLEQTRLDLLNLNQQLQQDEQTGKQLAAEHTTAQAKARHMELDWHRGQAALLARELKLDQPCPVCGSLEHPAPARSDSDLPDQEALEQARQAVQMLQDQLTRQRESYASKKSELKTLVARIGELEQQLGTVKDEPLVQLTERAKQLSGSVQRLETVRQQLQQIEASERTLKQNTAQLRTELAALNEQLMKQQAEVAAARSELQAAEQELPAVYREPGALAQAIKDCEIQIAGLEQAIEQARADHQRASSERAAAEAACQSATQTRASAEADAQQASERWRGALNTAPFESPEAFTQALMTDQQQLELRQQVDGYEQASQRIAGALQQQQTALEGKSPPDIPALEQQLSSAVALRNSADQAWRELDKRQDQLQRAAAQLAENQRQHQALEQEYAVVGTLSDVANGQVGDKISLQRFVLSVLLDDVLLEASRRLHLMSKGRYQLLRKNERAKGNRASGLDLEVEDAYTGKCRPVATLSGGESFLAALSLALGLSDVVQAYSGGIRLDTLFIDEGFGSLDPESLDLAIRALIDLQASGRMIGIISHVAELKEQMSLRLDIQTSRQGSQVRLVTQ</sequence>
<dbReference type="Pfam" id="PF13558">
    <property type="entry name" value="SbcC_Walker_B"/>
    <property type="match status" value="1"/>
</dbReference>
<feature type="compositionally biased region" description="Low complexity" evidence="2">
    <location>
        <begin position="421"/>
        <end position="438"/>
    </location>
</feature>
<protein>
    <recommendedName>
        <fullName evidence="3">Rad50/SbcC-type AAA domain-containing protein</fullName>
    </recommendedName>
</protein>
<evidence type="ECO:0000313" key="4">
    <source>
        <dbReference type="EMBL" id="AKH19179.1"/>
    </source>
</evidence>
<feature type="region of interest" description="Disordered" evidence="2">
    <location>
        <begin position="703"/>
        <end position="724"/>
    </location>
</feature>
<feature type="compositionally biased region" description="Basic and acidic residues" evidence="2">
    <location>
        <begin position="375"/>
        <end position="393"/>
    </location>
</feature>
<gene>
    <name evidence="4" type="ORF">AAY24_01145</name>
</gene>
<organism evidence="4 5">
    <name type="scientific">Sedimenticola thiotaurini</name>
    <dbReference type="NCBI Taxonomy" id="1543721"/>
    <lineage>
        <taxon>Bacteria</taxon>
        <taxon>Pseudomonadati</taxon>
        <taxon>Pseudomonadota</taxon>
        <taxon>Gammaproteobacteria</taxon>
        <taxon>Chromatiales</taxon>
        <taxon>Sedimenticolaceae</taxon>
        <taxon>Sedimenticola</taxon>
    </lineage>
</organism>
<feature type="region of interest" description="Disordered" evidence="2">
    <location>
        <begin position="374"/>
        <end position="438"/>
    </location>
</feature>
<feature type="compositionally biased region" description="Low complexity" evidence="2">
    <location>
        <begin position="712"/>
        <end position="723"/>
    </location>
</feature>
<accession>A0A0F7JV27</accession>
<dbReference type="AlphaFoldDB" id="A0A0F7JV27"/>
<feature type="domain" description="Rad50/SbcC-type AAA" evidence="3">
    <location>
        <begin position="5"/>
        <end position="216"/>
    </location>
</feature>
<dbReference type="Proteomes" id="UP000034410">
    <property type="component" value="Chromosome"/>
</dbReference>
<dbReference type="RefSeq" id="WP_046858118.1">
    <property type="nucleotide sequence ID" value="NZ_CP011412.1"/>
</dbReference>
<reference evidence="4 5" key="1">
    <citation type="journal article" date="2015" name="Genome Announc.">
        <title>Complete Genome Sequence of Sedimenticola thiotaurini Strain SIP-G1, a Polyphosphate- and Polyhydroxyalkanoate-Accumulating Sulfur-Oxidizing Gammaproteobacterium Isolated from Salt Marsh Sediments.</title>
        <authorList>
            <person name="Flood B.E."/>
            <person name="Jones D.S."/>
            <person name="Bailey J.V."/>
        </authorList>
    </citation>
    <scope>NUCLEOTIDE SEQUENCE [LARGE SCALE GENOMIC DNA]</scope>
    <source>
        <strain evidence="4 5">SIP-G1</strain>
    </source>
</reference>
<feature type="coiled-coil region" evidence="1">
    <location>
        <begin position="187"/>
        <end position="258"/>
    </location>
</feature>
<evidence type="ECO:0000313" key="5">
    <source>
        <dbReference type="Proteomes" id="UP000034410"/>
    </source>
</evidence>
<dbReference type="PANTHER" id="PTHR32114:SF2">
    <property type="entry name" value="ABC TRANSPORTER ABCH.3"/>
    <property type="match status" value="1"/>
</dbReference>
<name>A0A0F7JV27_9GAMM</name>
<evidence type="ECO:0000256" key="1">
    <source>
        <dbReference type="SAM" id="Coils"/>
    </source>
</evidence>
<proteinExistence type="predicted"/>
<dbReference type="KEGG" id="seds:AAY24_01145"/>